<name>A0AAD6ZEE2_9AGAR</name>
<dbReference type="AlphaFoldDB" id="A0AAD6ZEE2"/>
<proteinExistence type="predicted"/>
<gene>
    <name evidence="1" type="ORF">DFH08DRAFT_819683</name>
</gene>
<dbReference type="Proteomes" id="UP001218218">
    <property type="component" value="Unassembled WGS sequence"/>
</dbReference>
<protein>
    <submittedName>
        <fullName evidence="1">Uncharacterized protein</fullName>
    </submittedName>
</protein>
<keyword evidence="2" id="KW-1185">Reference proteome</keyword>
<reference evidence="1" key="1">
    <citation type="submission" date="2023-03" db="EMBL/GenBank/DDBJ databases">
        <title>Massive genome expansion in bonnet fungi (Mycena s.s.) driven by repeated elements and novel gene families across ecological guilds.</title>
        <authorList>
            <consortium name="Lawrence Berkeley National Laboratory"/>
            <person name="Harder C.B."/>
            <person name="Miyauchi S."/>
            <person name="Viragh M."/>
            <person name="Kuo A."/>
            <person name="Thoen E."/>
            <person name="Andreopoulos B."/>
            <person name="Lu D."/>
            <person name="Skrede I."/>
            <person name="Drula E."/>
            <person name="Henrissat B."/>
            <person name="Morin E."/>
            <person name="Kohler A."/>
            <person name="Barry K."/>
            <person name="LaButti K."/>
            <person name="Morin E."/>
            <person name="Salamov A."/>
            <person name="Lipzen A."/>
            <person name="Mereny Z."/>
            <person name="Hegedus B."/>
            <person name="Baldrian P."/>
            <person name="Stursova M."/>
            <person name="Weitz H."/>
            <person name="Taylor A."/>
            <person name="Grigoriev I.V."/>
            <person name="Nagy L.G."/>
            <person name="Martin F."/>
            <person name="Kauserud H."/>
        </authorList>
    </citation>
    <scope>NUCLEOTIDE SEQUENCE</scope>
    <source>
        <strain evidence="1">CBHHK002</strain>
    </source>
</reference>
<evidence type="ECO:0000313" key="2">
    <source>
        <dbReference type="Proteomes" id="UP001218218"/>
    </source>
</evidence>
<comment type="caution">
    <text evidence="1">The sequence shown here is derived from an EMBL/GenBank/DDBJ whole genome shotgun (WGS) entry which is preliminary data.</text>
</comment>
<accession>A0AAD6ZEE2</accession>
<dbReference type="EMBL" id="JARIHO010000056">
    <property type="protein sequence ID" value="KAJ7318793.1"/>
    <property type="molecule type" value="Genomic_DNA"/>
</dbReference>
<evidence type="ECO:0000313" key="1">
    <source>
        <dbReference type="EMBL" id="KAJ7318793.1"/>
    </source>
</evidence>
<sequence length="212" mass="22939">MLETDAQRTVFMLLDHVGGTGNVTLTSSGVSTATSGRCSAAWYTFAPRSTHAPIADLKSLRFVVDGKLEDQSGVGFAVQDGVVFSETSCYTHHALPYKGQLDVAIRKGLDPSRVFLVQLGAEDNFKRKIIVETNVLPLPMPTTRYGLSTATFSGLRSTGSSSREMMLLKLRCTVTSRHSAASQFAAVTMYWLDMAPSVRLQTVGTASNIQPQ</sequence>
<organism evidence="1 2">
    <name type="scientific">Mycena albidolilacea</name>
    <dbReference type="NCBI Taxonomy" id="1033008"/>
    <lineage>
        <taxon>Eukaryota</taxon>
        <taxon>Fungi</taxon>
        <taxon>Dikarya</taxon>
        <taxon>Basidiomycota</taxon>
        <taxon>Agaricomycotina</taxon>
        <taxon>Agaricomycetes</taxon>
        <taxon>Agaricomycetidae</taxon>
        <taxon>Agaricales</taxon>
        <taxon>Marasmiineae</taxon>
        <taxon>Mycenaceae</taxon>
        <taxon>Mycena</taxon>
    </lineage>
</organism>